<gene>
    <name evidence="2" type="ORF">ECPE_LOCUS1928</name>
</gene>
<protein>
    <submittedName>
        <fullName evidence="4">Ashwin</fullName>
    </submittedName>
</protein>
<evidence type="ECO:0000313" key="2">
    <source>
        <dbReference type="EMBL" id="VDP49697.1"/>
    </source>
</evidence>
<proteinExistence type="predicted"/>
<feature type="compositionally biased region" description="Polar residues" evidence="1">
    <location>
        <begin position="103"/>
        <end position="117"/>
    </location>
</feature>
<dbReference type="EMBL" id="UZAN01019278">
    <property type="protein sequence ID" value="VDP49697.1"/>
    <property type="molecule type" value="Genomic_DNA"/>
</dbReference>
<feature type="compositionally biased region" description="Basic and acidic residues" evidence="1">
    <location>
        <begin position="42"/>
        <end position="51"/>
    </location>
</feature>
<feature type="compositionally biased region" description="Polar residues" evidence="1">
    <location>
        <begin position="131"/>
        <end position="143"/>
    </location>
</feature>
<feature type="region of interest" description="Disordered" evidence="1">
    <location>
        <begin position="42"/>
        <end position="67"/>
    </location>
</feature>
<feature type="compositionally biased region" description="Basic and acidic residues" evidence="1">
    <location>
        <begin position="118"/>
        <end position="129"/>
    </location>
</feature>
<keyword evidence="3" id="KW-1185">Reference proteome</keyword>
<name>A0A183A4P3_9TREM</name>
<accession>A0A183A4P3</accession>
<evidence type="ECO:0000313" key="3">
    <source>
        <dbReference type="Proteomes" id="UP000272942"/>
    </source>
</evidence>
<dbReference type="Proteomes" id="UP000272942">
    <property type="component" value="Unassembled WGS sequence"/>
</dbReference>
<dbReference type="OrthoDB" id="6252411at2759"/>
<sequence length="160" mass="17985">MSRVQLLELLSRRGFDALASTDDPFHKLVDLYYHHIMPIPQHEETSEKSSSSRELNGTTTPPETRLEDLVITSDPRRFTPGYSTSEANHTERVLTVRKPKGLTNGNPNHIQSSCSSTTEKEMSGTKCRADTQYQSSADTADSESVSKKRVQLKRDFTNLV</sequence>
<evidence type="ECO:0000313" key="4">
    <source>
        <dbReference type="WBParaSite" id="ECPE_0000192801-mRNA-1"/>
    </source>
</evidence>
<organism evidence="4">
    <name type="scientific">Echinostoma caproni</name>
    <dbReference type="NCBI Taxonomy" id="27848"/>
    <lineage>
        <taxon>Eukaryota</taxon>
        <taxon>Metazoa</taxon>
        <taxon>Spiralia</taxon>
        <taxon>Lophotrochozoa</taxon>
        <taxon>Platyhelminthes</taxon>
        <taxon>Trematoda</taxon>
        <taxon>Digenea</taxon>
        <taxon>Plagiorchiida</taxon>
        <taxon>Echinostomata</taxon>
        <taxon>Echinostomatoidea</taxon>
        <taxon>Echinostomatidae</taxon>
        <taxon>Echinostoma</taxon>
    </lineage>
</organism>
<dbReference type="WBParaSite" id="ECPE_0000192801-mRNA-1">
    <property type="protein sequence ID" value="ECPE_0000192801-mRNA-1"/>
    <property type="gene ID" value="ECPE_0000192801"/>
</dbReference>
<feature type="region of interest" description="Disordered" evidence="1">
    <location>
        <begin position="98"/>
        <end position="148"/>
    </location>
</feature>
<reference evidence="4" key="1">
    <citation type="submission" date="2016-06" db="UniProtKB">
        <authorList>
            <consortium name="WormBaseParasite"/>
        </authorList>
    </citation>
    <scope>IDENTIFICATION</scope>
</reference>
<reference evidence="2 3" key="2">
    <citation type="submission" date="2018-11" db="EMBL/GenBank/DDBJ databases">
        <authorList>
            <consortium name="Pathogen Informatics"/>
        </authorList>
    </citation>
    <scope>NUCLEOTIDE SEQUENCE [LARGE SCALE GENOMIC DNA]</scope>
    <source>
        <strain evidence="2 3">Egypt</strain>
    </source>
</reference>
<evidence type="ECO:0000256" key="1">
    <source>
        <dbReference type="SAM" id="MobiDB-lite"/>
    </source>
</evidence>
<dbReference type="AlphaFoldDB" id="A0A183A4P3"/>